<keyword evidence="3" id="KW-1185">Reference proteome</keyword>
<dbReference type="Proteomes" id="UP001302745">
    <property type="component" value="Unassembled WGS sequence"/>
</dbReference>
<accession>A0AAN6VHY5</accession>
<gene>
    <name evidence="2" type="ORF">C8A00DRAFT_35516</name>
</gene>
<dbReference type="EMBL" id="MU856998">
    <property type="protein sequence ID" value="KAK4151848.1"/>
    <property type="molecule type" value="Genomic_DNA"/>
</dbReference>
<feature type="region of interest" description="Disordered" evidence="1">
    <location>
        <begin position="80"/>
        <end position="102"/>
    </location>
</feature>
<sequence>MKSITTALTTSGFNTLIIHGIGVLSNACTSPSTTPGSKNVLIASKGAYVGGNALAAKVRSFKPGGVNRVEILKANCSEKGVKTNGQGRSRMFERSEGETLEW</sequence>
<reference evidence="2" key="2">
    <citation type="submission" date="2023-05" db="EMBL/GenBank/DDBJ databases">
        <authorList>
            <consortium name="Lawrence Berkeley National Laboratory"/>
            <person name="Steindorff A."/>
            <person name="Hensen N."/>
            <person name="Bonometti L."/>
            <person name="Westerberg I."/>
            <person name="Brannstrom I.O."/>
            <person name="Guillou S."/>
            <person name="Cros-Aarteil S."/>
            <person name="Calhoun S."/>
            <person name="Haridas S."/>
            <person name="Kuo A."/>
            <person name="Mondo S."/>
            <person name="Pangilinan J."/>
            <person name="Riley R."/>
            <person name="Labutti K."/>
            <person name="Andreopoulos B."/>
            <person name="Lipzen A."/>
            <person name="Chen C."/>
            <person name="Yanf M."/>
            <person name="Daum C."/>
            <person name="Ng V."/>
            <person name="Clum A."/>
            <person name="Ohm R."/>
            <person name="Martin F."/>
            <person name="Silar P."/>
            <person name="Natvig D."/>
            <person name="Lalanne C."/>
            <person name="Gautier V."/>
            <person name="Ament-Velasquez S.L."/>
            <person name="Kruys A."/>
            <person name="Hutchinson M.I."/>
            <person name="Powell A.J."/>
            <person name="Barry K."/>
            <person name="Miller A.N."/>
            <person name="Grigoriev I.V."/>
            <person name="Debuchy R."/>
            <person name="Gladieux P."/>
            <person name="Thoren M.H."/>
            <person name="Johannesson H."/>
        </authorList>
    </citation>
    <scope>NUCLEOTIDE SEQUENCE</scope>
    <source>
        <strain evidence="2">CBS 538.74</strain>
    </source>
</reference>
<evidence type="ECO:0000256" key="1">
    <source>
        <dbReference type="SAM" id="MobiDB-lite"/>
    </source>
</evidence>
<name>A0AAN6VHY5_9PEZI</name>
<protein>
    <submittedName>
        <fullName evidence="2">Uncharacterized protein</fullName>
    </submittedName>
</protein>
<organism evidence="2 3">
    <name type="scientific">Chaetomidium leptoderma</name>
    <dbReference type="NCBI Taxonomy" id="669021"/>
    <lineage>
        <taxon>Eukaryota</taxon>
        <taxon>Fungi</taxon>
        <taxon>Dikarya</taxon>
        <taxon>Ascomycota</taxon>
        <taxon>Pezizomycotina</taxon>
        <taxon>Sordariomycetes</taxon>
        <taxon>Sordariomycetidae</taxon>
        <taxon>Sordariales</taxon>
        <taxon>Chaetomiaceae</taxon>
        <taxon>Chaetomidium</taxon>
    </lineage>
</organism>
<dbReference type="AlphaFoldDB" id="A0AAN6VHY5"/>
<feature type="compositionally biased region" description="Basic and acidic residues" evidence="1">
    <location>
        <begin position="90"/>
        <end position="102"/>
    </location>
</feature>
<evidence type="ECO:0000313" key="3">
    <source>
        <dbReference type="Proteomes" id="UP001302745"/>
    </source>
</evidence>
<reference evidence="2" key="1">
    <citation type="journal article" date="2023" name="Mol. Phylogenet. Evol.">
        <title>Genome-scale phylogeny and comparative genomics of the fungal order Sordariales.</title>
        <authorList>
            <person name="Hensen N."/>
            <person name="Bonometti L."/>
            <person name="Westerberg I."/>
            <person name="Brannstrom I.O."/>
            <person name="Guillou S."/>
            <person name="Cros-Aarteil S."/>
            <person name="Calhoun S."/>
            <person name="Haridas S."/>
            <person name="Kuo A."/>
            <person name="Mondo S."/>
            <person name="Pangilinan J."/>
            <person name="Riley R."/>
            <person name="LaButti K."/>
            <person name="Andreopoulos B."/>
            <person name="Lipzen A."/>
            <person name="Chen C."/>
            <person name="Yan M."/>
            <person name="Daum C."/>
            <person name="Ng V."/>
            <person name="Clum A."/>
            <person name="Steindorff A."/>
            <person name="Ohm R.A."/>
            <person name="Martin F."/>
            <person name="Silar P."/>
            <person name="Natvig D.O."/>
            <person name="Lalanne C."/>
            <person name="Gautier V."/>
            <person name="Ament-Velasquez S.L."/>
            <person name="Kruys A."/>
            <person name="Hutchinson M.I."/>
            <person name="Powell A.J."/>
            <person name="Barry K."/>
            <person name="Miller A.N."/>
            <person name="Grigoriev I.V."/>
            <person name="Debuchy R."/>
            <person name="Gladieux P."/>
            <person name="Hiltunen Thoren M."/>
            <person name="Johannesson H."/>
        </authorList>
    </citation>
    <scope>NUCLEOTIDE SEQUENCE</scope>
    <source>
        <strain evidence="2">CBS 538.74</strain>
    </source>
</reference>
<comment type="caution">
    <text evidence="2">The sequence shown here is derived from an EMBL/GenBank/DDBJ whole genome shotgun (WGS) entry which is preliminary data.</text>
</comment>
<evidence type="ECO:0000313" key="2">
    <source>
        <dbReference type="EMBL" id="KAK4151848.1"/>
    </source>
</evidence>
<proteinExistence type="predicted"/>